<name>A0AAJ5UJF1_XYLFS</name>
<dbReference type="Gene3D" id="1.10.274.110">
    <property type="match status" value="1"/>
</dbReference>
<dbReference type="EMBL" id="CP109886">
    <property type="protein sequence ID" value="WCF29081.1"/>
    <property type="molecule type" value="Genomic_DNA"/>
</dbReference>
<dbReference type="RefSeq" id="WP_058565006.1">
    <property type="nucleotide sequence ID" value="NZ_CP109886.1"/>
</dbReference>
<reference evidence="1" key="1">
    <citation type="journal article" date="2022" name="Phytopathology">
        <title>Complete circularized genome resources of seven strains of Xylella fastidiosa subsp. fastidiosa using hybrid assembly reveals unknown plasmids.</title>
        <authorList>
            <person name="Velasco-Amo M.D.P."/>
            <person name="Arias-Giraldo L.F.F."/>
            <person name="Ecija M.R."/>
            <person name="De La Fuente L."/>
            <person name="Marco-Noales E."/>
            <person name="Moralejo E."/>
            <person name="Navas-Cort J.A."/>
            <person name="Landa B.B."/>
        </authorList>
    </citation>
    <scope>NUCLEOTIDE SEQUENCE</scope>
    <source>
        <strain evidence="1">CFBP8073</strain>
    </source>
</reference>
<dbReference type="InterPro" id="IPR038500">
    <property type="entry name" value="Antitermination_sf"/>
</dbReference>
<gene>
    <name evidence="1" type="ORF">OK117_04230</name>
</gene>
<organism evidence="1 2">
    <name type="scientific">Xylella fastidiosa subsp. fastidiosa</name>
    <dbReference type="NCBI Taxonomy" id="644356"/>
    <lineage>
        <taxon>Bacteria</taxon>
        <taxon>Pseudomonadati</taxon>
        <taxon>Pseudomonadota</taxon>
        <taxon>Gammaproteobacteria</taxon>
        <taxon>Lysobacterales</taxon>
        <taxon>Lysobacteraceae</taxon>
        <taxon>Xylella</taxon>
    </lineage>
</organism>
<dbReference type="InterPro" id="IPR036410">
    <property type="entry name" value="HSP_DnaJ_Cys-rich_dom_sf"/>
</dbReference>
<evidence type="ECO:0000313" key="2">
    <source>
        <dbReference type="Proteomes" id="UP001211513"/>
    </source>
</evidence>
<accession>A0AAJ5UJF1</accession>
<protein>
    <submittedName>
        <fullName evidence="1">Zinc finger-like domain-containing protein</fullName>
    </submittedName>
</protein>
<dbReference type="SUPFAM" id="SSF57938">
    <property type="entry name" value="DnaJ/Hsp40 cysteine-rich domain"/>
    <property type="match status" value="1"/>
</dbReference>
<dbReference type="Proteomes" id="UP001211513">
    <property type="component" value="Chromosome"/>
</dbReference>
<evidence type="ECO:0000313" key="1">
    <source>
        <dbReference type="EMBL" id="WCF29081.1"/>
    </source>
</evidence>
<dbReference type="AlphaFoldDB" id="A0AAJ5UJF1"/>
<sequence>MHNVRYLLSRLNAPGMRYMPRSDGCPELTASDIAHALGFITDTLGGEVLLACWWPDGAVSRRERLQAAVIALVKPEIKKQQDQITDARLDSGIAEACMQVTRTVTAAQRAARACAESRLKTLKETAWPQKTLETLPALVAAVVREIAQPRDCPACHGRGKVRNGVLMRTCTVCGGSGTVPISDRKRAAALGRDVSTYCMRWRGLYEWLLEKLRAAEQHAAVELKAALLEDTA</sequence>
<reference evidence="1" key="2">
    <citation type="submission" date="2022-10" db="EMBL/GenBank/DDBJ databases">
        <authorList>
            <person name="Landa B."/>
            <person name="Arias-Giraldo L.F."/>
            <person name="Roman-Ecija M."/>
            <person name="Velasco-Amo M.P."/>
            <person name="De La Fuente L."/>
            <person name="Marco-Noales E."/>
            <person name="Moralejo E."/>
        </authorList>
    </citation>
    <scope>NUCLEOTIDE SEQUENCE</scope>
    <source>
        <strain evidence="1">CFBP8073</strain>
    </source>
</reference>
<proteinExistence type="predicted"/>